<evidence type="ECO:0000313" key="2">
    <source>
        <dbReference type="Proteomes" id="UP000886501"/>
    </source>
</evidence>
<sequence length="83" mass="9618">PEIYKLNVYSSKISFEDYKDIPRDTGMLGSLVIIYRTPHEGEGLTSRHKDREWTFDANTLTSLQSSPFLVYVAFYSVIEQQSH</sequence>
<proteinExistence type="predicted"/>
<reference evidence="1" key="1">
    <citation type="submission" date="2019-10" db="EMBL/GenBank/DDBJ databases">
        <authorList>
            <consortium name="DOE Joint Genome Institute"/>
            <person name="Kuo A."/>
            <person name="Miyauchi S."/>
            <person name="Kiss E."/>
            <person name="Drula E."/>
            <person name="Kohler A."/>
            <person name="Sanchez-Garcia M."/>
            <person name="Andreopoulos B."/>
            <person name="Barry K.W."/>
            <person name="Bonito G."/>
            <person name="Buee M."/>
            <person name="Carver A."/>
            <person name="Chen C."/>
            <person name="Cichocki N."/>
            <person name="Clum A."/>
            <person name="Culley D."/>
            <person name="Crous P.W."/>
            <person name="Fauchery L."/>
            <person name="Girlanda M."/>
            <person name="Hayes R."/>
            <person name="Keri Z."/>
            <person name="Labutti K."/>
            <person name="Lipzen A."/>
            <person name="Lombard V."/>
            <person name="Magnuson J."/>
            <person name="Maillard F."/>
            <person name="Morin E."/>
            <person name="Murat C."/>
            <person name="Nolan M."/>
            <person name="Ohm R."/>
            <person name="Pangilinan J."/>
            <person name="Pereira M."/>
            <person name="Perotto S."/>
            <person name="Peter M."/>
            <person name="Riley R."/>
            <person name="Sitrit Y."/>
            <person name="Stielow B."/>
            <person name="Szollosi G."/>
            <person name="Zifcakova L."/>
            <person name="Stursova M."/>
            <person name="Spatafora J.W."/>
            <person name="Tedersoo L."/>
            <person name="Vaario L.-M."/>
            <person name="Yamada A."/>
            <person name="Yan M."/>
            <person name="Wang P."/>
            <person name="Xu J."/>
            <person name="Bruns T."/>
            <person name="Baldrian P."/>
            <person name="Vilgalys R."/>
            <person name="Henrissat B."/>
            <person name="Grigoriev I.V."/>
            <person name="Hibbett D."/>
            <person name="Nagy L.G."/>
            <person name="Martin F.M."/>
        </authorList>
    </citation>
    <scope>NUCLEOTIDE SEQUENCE</scope>
    <source>
        <strain evidence="1">P2</strain>
    </source>
</reference>
<accession>A0ACB6Z563</accession>
<protein>
    <submittedName>
        <fullName evidence="1">Uncharacterized protein</fullName>
    </submittedName>
</protein>
<keyword evidence="2" id="KW-1185">Reference proteome</keyword>
<comment type="caution">
    <text evidence="1">The sequence shown here is derived from an EMBL/GenBank/DDBJ whole genome shotgun (WGS) entry which is preliminary data.</text>
</comment>
<gene>
    <name evidence="1" type="ORF">BDM02DRAFT_3102798</name>
</gene>
<reference evidence="1" key="2">
    <citation type="journal article" date="2020" name="Nat. Commun.">
        <title>Large-scale genome sequencing of mycorrhizal fungi provides insights into the early evolution of symbiotic traits.</title>
        <authorList>
            <person name="Miyauchi S."/>
            <person name="Kiss E."/>
            <person name="Kuo A."/>
            <person name="Drula E."/>
            <person name="Kohler A."/>
            <person name="Sanchez-Garcia M."/>
            <person name="Morin E."/>
            <person name="Andreopoulos B."/>
            <person name="Barry K.W."/>
            <person name="Bonito G."/>
            <person name="Buee M."/>
            <person name="Carver A."/>
            <person name="Chen C."/>
            <person name="Cichocki N."/>
            <person name="Clum A."/>
            <person name="Culley D."/>
            <person name="Crous P.W."/>
            <person name="Fauchery L."/>
            <person name="Girlanda M."/>
            <person name="Hayes R.D."/>
            <person name="Keri Z."/>
            <person name="LaButti K."/>
            <person name="Lipzen A."/>
            <person name="Lombard V."/>
            <person name="Magnuson J."/>
            <person name="Maillard F."/>
            <person name="Murat C."/>
            <person name="Nolan M."/>
            <person name="Ohm R.A."/>
            <person name="Pangilinan J."/>
            <person name="Pereira M.F."/>
            <person name="Perotto S."/>
            <person name="Peter M."/>
            <person name="Pfister S."/>
            <person name="Riley R."/>
            <person name="Sitrit Y."/>
            <person name="Stielow J.B."/>
            <person name="Szollosi G."/>
            <person name="Zifcakova L."/>
            <person name="Stursova M."/>
            <person name="Spatafora J.W."/>
            <person name="Tedersoo L."/>
            <person name="Vaario L.M."/>
            <person name="Yamada A."/>
            <person name="Yan M."/>
            <person name="Wang P."/>
            <person name="Xu J."/>
            <person name="Bruns T."/>
            <person name="Baldrian P."/>
            <person name="Vilgalys R."/>
            <person name="Dunand C."/>
            <person name="Henrissat B."/>
            <person name="Grigoriev I.V."/>
            <person name="Hibbett D."/>
            <person name="Nagy L.G."/>
            <person name="Martin F.M."/>
        </authorList>
    </citation>
    <scope>NUCLEOTIDE SEQUENCE</scope>
    <source>
        <strain evidence="1">P2</strain>
    </source>
</reference>
<dbReference type="Proteomes" id="UP000886501">
    <property type="component" value="Unassembled WGS sequence"/>
</dbReference>
<organism evidence="1 2">
    <name type="scientific">Thelephora ganbajun</name>
    <name type="common">Ganba fungus</name>
    <dbReference type="NCBI Taxonomy" id="370292"/>
    <lineage>
        <taxon>Eukaryota</taxon>
        <taxon>Fungi</taxon>
        <taxon>Dikarya</taxon>
        <taxon>Basidiomycota</taxon>
        <taxon>Agaricomycotina</taxon>
        <taxon>Agaricomycetes</taxon>
        <taxon>Thelephorales</taxon>
        <taxon>Thelephoraceae</taxon>
        <taxon>Thelephora</taxon>
    </lineage>
</organism>
<name>A0ACB6Z563_THEGA</name>
<dbReference type="EMBL" id="MU118134">
    <property type="protein sequence ID" value="KAF9644520.1"/>
    <property type="molecule type" value="Genomic_DNA"/>
</dbReference>
<feature type="non-terminal residue" evidence="1">
    <location>
        <position position="1"/>
    </location>
</feature>
<evidence type="ECO:0000313" key="1">
    <source>
        <dbReference type="EMBL" id="KAF9644520.1"/>
    </source>
</evidence>